<organism evidence="5 6">
    <name type="scientific">Macrostomum lignano</name>
    <dbReference type="NCBI Taxonomy" id="282301"/>
    <lineage>
        <taxon>Eukaryota</taxon>
        <taxon>Metazoa</taxon>
        <taxon>Spiralia</taxon>
        <taxon>Lophotrochozoa</taxon>
        <taxon>Platyhelminthes</taxon>
        <taxon>Rhabditophora</taxon>
        <taxon>Macrostomorpha</taxon>
        <taxon>Macrostomida</taxon>
        <taxon>Macrostomidae</taxon>
        <taxon>Macrostomum</taxon>
    </lineage>
</organism>
<feature type="domain" description="EF-hand" evidence="4">
    <location>
        <begin position="28"/>
        <end position="63"/>
    </location>
</feature>
<sequence>MPDFAAAEESPAAGDSNTFRGIEDMTEEQVNDMKEVFGLFDKDNSGSITTQELGTVMRALGQNPTEAELQDMIGEIDIDGNGIIDFEEFCILMGKRIKDTDTEAELKEAFRVFDKDGNGFISPAELKAVMCNLGEKLTDEEVEEMIKEADMNGVAPECLRNVLSLGMSCHGYASDVSVARTDIGGVVAGPTVVGNSSWRRSSGPFVQLQNGELSGGGDALDGRQQAHCDAVVTHERQLIGSDSAVAPSSCEVPLPAAPASGAEGRHRLPHLIGAQLPASDSKAPHAESLGSRRKRIMISELQLRQSQFLSLIRSPVLINSLYPALEFCLKQAPSSADLSTPNWSSMAKVRGSTRLSRPLLKSNAATRSSTEVTPPSGAEVTPPSGAEVTPPSGAEVTPPSGVEVTPPSGAEVTPPSGAEVTPPSGVEVPSDASVLHTNLCLLWHLSLRSRPADSVTQFTVQSALSGEAGVQLDEAEPHRVEQLCRLAAVDSEAELVHKVQLRLGEHRRQLRRVSLAVEVGLVEVGLKLRHHVALLVVQPPAAGTSAAETAGVGAQLAHKRVPLVIQRVEPPLTVTSDQRLVNAVQLREVVSLEAPYAAYAVRPPVACRVGQTVEVGAEQTDPGVSAVRQSAYQSVLLLTLDGRELSPALRVGIYPLELLLECVEGVGISPD</sequence>
<keyword evidence="1" id="KW-0677">Repeat</keyword>
<evidence type="ECO:0000256" key="1">
    <source>
        <dbReference type="ARBA" id="ARBA00022737"/>
    </source>
</evidence>
<keyword evidence="5" id="KW-1185">Reference proteome</keyword>
<dbReference type="CDD" id="cd00051">
    <property type="entry name" value="EFh"/>
    <property type="match status" value="2"/>
</dbReference>
<evidence type="ECO:0000313" key="5">
    <source>
        <dbReference type="Proteomes" id="UP000095280"/>
    </source>
</evidence>
<dbReference type="InterPro" id="IPR002048">
    <property type="entry name" value="EF_hand_dom"/>
</dbReference>
<protein>
    <submittedName>
        <fullName evidence="6">Calmodulin</fullName>
    </submittedName>
</protein>
<dbReference type="AlphaFoldDB" id="A0A1I8G7Z4"/>
<dbReference type="GO" id="GO:0016460">
    <property type="term" value="C:myosin II complex"/>
    <property type="evidence" value="ECO:0007669"/>
    <property type="project" value="TreeGrafter"/>
</dbReference>
<dbReference type="SUPFAM" id="SSF47473">
    <property type="entry name" value="EF-hand"/>
    <property type="match status" value="1"/>
</dbReference>
<dbReference type="FunFam" id="1.10.238.10:FF:000178">
    <property type="entry name" value="Calmodulin-2 A"/>
    <property type="match status" value="1"/>
</dbReference>
<evidence type="ECO:0000313" key="6">
    <source>
        <dbReference type="WBParaSite" id="maker-uti_cns_0001131-snap-gene-0.3-mRNA-1"/>
    </source>
</evidence>
<dbReference type="PANTHER" id="PTHR23048:SF0">
    <property type="entry name" value="CALMODULIN LIKE 3"/>
    <property type="match status" value="1"/>
</dbReference>
<dbReference type="GO" id="GO:0005509">
    <property type="term" value="F:calcium ion binding"/>
    <property type="evidence" value="ECO:0007669"/>
    <property type="project" value="InterPro"/>
</dbReference>
<dbReference type="PROSITE" id="PS50222">
    <property type="entry name" value="EF_HAND_2"/>
    <property type="match status" value="3"/>
</dbReference>
<feature type="compositionally biased region" description="Polar residues" evidence="3">
    <location>
        <begin position="334"/>
        <end position="345"/>
    </location>
</feature>
<name>A0A1I8G7Z4_9PLAT</name>
<evidence type="ECO:0000259" key="4">
    <source>
        <dbReference type="PROSITE" id="PS50222"/>
    </source>
</evidence>
<dbReference type="PROSITE" id="PS00018">
    <property type="entry name" value="EF_HAND_1"/>
    <property type="match status" value="3"/>
</dbReference>
<dbReference type="Gene3D" id="1.10.238.10">
    <property type="entry name" value="EF-hand"/>
    <property type="match status" value="2"/>
</dbReference>
<feature type="region of interest" description="Disordered" evidence="3">
    <location>
        <begin position="334"/>
        <end position="429"/>
    </location>
</feature>
<evidence type="ECO:0000256" key="3">
    <source>
        <dbReference type="SAM" id="MobiDB-lite"/>
    </source>
</evidence>
<dbReference type="WBParaSite" id="maker-uti_cns_0001131-snap-gene-0.3-mRNA-1">
    <property type="protein sequence ID" value="maker-uti_cns_0001131-snap-gene-0.3-mRNA-1"/>
    <property type="gene ID" value="maker-uti_cns_0001131-snap-gene-0.3"/>
</dbReference>
<dbReference type="Pfam" id="PF13499">
    <property type="entry name" value="EF-hand_7"/>
    <property type="match status" value="2"/>
</dbReference>
<evidence type="ECO:0000256" key="2">
    <source>
        <dbReference type="ARBA" id="ARBA00022837"/>
    </source>
</evidence>
<reference evidence="6" key="1">
    <citation type="submission" date="2016-11" db="UniProtKB">
        <authorList>
            <consortium name="WormBaseParasite"/>
        </authorList>
    </citation>
    <scope>IDENTIFICATION</scope>
</reference>
<proteinExistence type="predicted"/>
<dbReference type="Proteomes" id="UP000095280">
    <property type="component" value="Unplaced"/>
</dbReference>
<feature type="domain" description="EF-hand" evidence="4">
    <location>
        <begin position="101"/>
        <end position="136"/>
    </location>
</feature>
<dbReference type="SMART" id="SM00054">
    <property type="entry name" value="EFh"/>
    <property type="match status" value="3"/>
</dbReference>
<dbReference type="InterPro" id="IPR011992">
    <property type="entry name" value="EF-hand-dom_pair"/>
</dbReference>
<feature type="domain" description="EF-hand" evidence="4">
    <location>
        <begin position="64"/>
        <end position="99"/>
    </location>
</feature>
<accession>A0A1I8G7Z4</accession>
<dbReference type="InterPro" id="IPR018247">
    <property type="entry name" value="EF_Hand_1_Ca_BS"/>
</dbReference>
<dbReference type="PANTHER" id="PTHR23048">
    <property type="entry name" value="MYOSIN LIGHT CHAIN 1, 3"/>
    <property type="match status" value="1"/>
</dbReference>
<dbReference type="InterPro" id="IPR050230">
    <property type="entry name" value="CALM/Myosin/TropC-like"/>
</dbReference>
<keyword evidence="2" id="KW-0106">Calcium</keyword>
<feature type="compositionally biased region" description="Polar residues" evidence="3">
    <location>
        <begin position="363"/>
        <end position="373"/>
    </location>
</feature>